<dbReference type="Gene3D" id="2.170.270.10">
    <property type="entry name" value="SET domain"/>
    <property type="match status" value="1"/>
</dbReference>
<dbReference type="GO" id="GO:0008270">
    <property type="term" value="F:zinc ion binding"/>
    <property type="evidence" value="ECO:0007669"/>
    <property type="project" value="UniProtKB-KW"/>
</dbReference>
<dbReference type="InterPro" id="IPR046341">
    <property type="entry name" value="SET_dom_sf"/>
</dbReference>
<dbReference type="PROSITE" id="PS50157">
    <property type="entry name" value="ZINC_FINGER_C2H2_2"/>
    <property type="match status" value="1"/>
</dbReference>
<evidence type="ECO:0000313" key="6">
    <source>
        <dbReference type="Proteomes" id="UP000481153"/>
    </source>
</evidence>
<feature type="region of interest" description="Disordered" evidence="2">
    <location>
        <begin position="47"/>
        <end position="72"/>
    </location>
</feature>
<protein>
    <recommendedName>
        <fullName evidence="7">C2H2-type domain-containing protein</fullName>
    </recommendedName>
</protein>
<evidence type="ECO:0000313" key="5">
    <source>
        <dbReference type="EMBL" id="KAF0726870.1"/>
    </source>
</evidence>
<evidence type="ECO:0000256" key="1">
    <source>
        <dbReference type="PROSITE-ProRule" id="PRU00042"/>
    </source>
</evidence>
<feature type="compositionally biased region" description="Basic and acidic residues" evidence="2">
    <location>
        <begin position="57"/>
        <end position="72"/>
    </location>
</feature>
<feature type="domain" description="C2H2-type" evidence="3">
    <location>
        <begin position="24"/>
        <end position="52"/>
    </location>
</feature>
<evidence type="ECO:0000259" key="3">
    <source>
        <dbReference type="PROSITE" id="PS50157"/>
    </source>
</evidence>
<keyword evidence="1" id="KW-0863">Zinc-finger</keyword>
<keyword evidence="1" id="KW-0862">Zinc</keyword>
<dbReference type="InterPro" id="IPR013087">
    <property type="entry name" value="Znf_C2H2_type"/>
</dbReference>
<evidence type="ECO:0000259" key="4">
    <source>
        <dbReference type="PROSITE" id="PS50280"/>
    </source>
</evidence>
<dbReference type="SUPFAM" id="SSF82199">
    <property type="entry name" value="SET domain"/>
    <property type="match status" value="1"/>
</dbReference>
<reference evidence="5 6" key="1">
    <citation type="submission" date="2019-07" db="EMBL/GenBank/DDBJ databases">
        <title>Genomics analysis of Aphanomyces spp. identifies a new class of oomycete effector associated with host adaptation.</title>
        <authorList>
            <person name="Gaulin E."/>
        </authorList>
    </citation>
    <scope>NUCLEOTIDE SEQUENCE [LARGE SCALE GENOMIC DNA]</scope>
    <source>
        <strain evidence="5 6">ATCC 201684</strain>
    </source>
</reference>
<dbReference type="Pfam" id="PF00856">
    <property type="entry name" value="SET"/>
    <property type="match status" value="1"/>
</dbReference>
<dbReference type="AlphaFoldDB" id="A0A6G0WI42"/>
<organism evidence="5 6">
    <name type="scientific">Aphanomyces euteiches</name>
    <dbReference type="NCBI Taxonomy" id="100861"/>
    <lineage>
        <taxon>Eukaryota</taxon>
        <taxon>Sar</taxon>
        <taxon>Stramenopiles</taxon>
        <taxon>Oomycota</taxon>
        <taxon>Saprolegniomycetes</taxon>
        <taxon>Saprolegniales</taxon>
        <taxon>Verrucalvaceae</taxon>
        <taxon>Aphanomyces</taxon>
    </lineage>
</organism>
<dbReference type="PROSITE" id="PS50280">
    <property type="entry name" value="SET"/>
    <property type="match status" value="1"/>
</dbReference>
<feature type="compositionally biased region" description="Basic residues" evidence="2">
    <location>
        <begin position="47"/>
        <end position="56"/>
    </location>
</feature>
<comment type="caution">
    <text evidence="5">The sequence shown here is derived from an EMBL/GenBank/DDBJ whole genome shotgun (WGS) entry which is preliminary data.</text>
</comment>
<dbReference type="InterPro" id="IPR001214">
    <property type="entry name" value="SET_dom"/>
</dbReference>
<evidence type="ECO:0000256" key="2">
    <source>
        <dbReference type="SAM" id="MobiDB-lite"/>
    </source>
</evidence>
<dbReference type="Proteomes" id="UP000481153">
    <property type="component" value="Unassembled WGS sequence"/>
</dbReference>
<dbReference type="PROSITE" id="PS00028">
    <property type="entry name" value="ZINC_FINGER_C2H2_1"/>
    <property type="match status" value="1"/>
</dbReference>
<proteinExistence type="predicted"/>
<accession>A0A6G0WI42</accession>
<keyword evidence="1" id="KW-0479">Metal-binding</keyword>
<name>A0A6G0WI42_9STRA</name>
<dbReference type="EMBL" id="VJMJ01000205">
    <property type="protein sequence ID" value="KAF0726870.1"/>
    <property type="molecule type" value="Genomic_DNA"/>
</dbReference>
<sequence length="233" mass="26744">MDETLPSTTKEDPILLIRIEDNLYKCLECGHKLEEYDAMRMHYKRSHGLKAERKRKKTEEEKNEDARLRKVRSNERKSAARALAALSKHRPLFSFADAQLRGTYGADNPIVTSMESSIPTAGYGVFAAVDLREGDVVTSYDGDIVYDMPADPTYVLSIDLWKKPAWIDWLSTRQLGKGLGSFVNREDRTKKVFKNCEYVQHGKKMFIRVTKTIKSDSELFTVYGPGYRFKSDK</sequence>
<gene>
    <name evidence="5" type="ORF">Ae201684_015012</name>
</gene>
<feature type="domain" description="SET" evidence="4">
    <location>
        <begin position="108"/>
        <end position="224"/>
    </location>
</feature>
<keyword evidence="6" id="KW-1185">Reference proteome</keyword>
<dbReference type="VEuPathDB" id="FungiDB:AeMF1_008885"/>
<evidence type="ECO:0008006" key="7">
    <source>
        <dbReference type="Google" id="ProtNLM"/>
    </source>
</evidence>